<keyword evidence="3" id="KW-1185">Reference proteome</keyword>
<dbReference type="Proteomes" id="UP000433101">
    <property type="component" value="Unassembled WGS sequence"/>
</dbReference>
<proteinExistence type="predicted"/>
<gene>
    <name evidence="2" type="ORF">GR183_06265</name>
</gene>
<name>A0A7X3LSY5_9HYPH</name>
<dbReference type="AlphaFoldDB" id="A0A7X3LSY5"/>
<accession>A0A7X3LSY5</accession>
<evidence type="ECO:0000256" key="1">
    <source>
        <dbReference type="SAM" id="SignalP"/>
    </source>
</evidence>
<reference evidence="2 3" key="1">
    <citation type="submission" date="2019-12" db="EMBL/GenBank/DDBJ databases">
        <authorList>
            <person name="Li M."/>
        </authorList>
    </citation>
    <scope>NUCLEOTIDE SEQUENCE [LARGE SCALE GENOMIC DNA]</scope>
    <source>
        <strain evidence="2 3">GBMRC 2046</strain>
    </source>
</reference>
<protein>
    <submittedName>
        <fullName evidence="2">Uncharacterized protein</fullName>
    </submittedName>
</protein>
<evidence type="ECO:0000313" key="2">
    <source>
        <dbReference type="EMBL" id="MXN64503.1"/>
    </source>
</evidence>
<comment type="caution">
    <text evidence="2">The sequence shown here is derived from an EMBL/GenBank/DDBJ whole genome shotgun (WGS) entry which is preliminary data.</text>
</comment>
<dbReference type="EMBL" id="WUMV01000002">
    <property type="protein sequence ID" value="MXN64503.1"/>
    <property type="molecule type" value="Genomic_DNA"/>
</dbReference>
<sequence length="393" mass="41486">MQFRLRNRALAVTLACGVAFSWPALAFDPTGNATADHFLKTVEAGGATVSGIGSVSQDGDGIQINDLSVDIRENEKAAKLVVGQTMLRNASVLDNDRLSVGLLEMTTITIEADDGGLTVQGLKTTDTVLPSPEEVSKAGTSNAVAPLYRSAEVNGIEIQTDDQGVVPIEQIKVTVDAMDGDLPTAGTISMRGLKLSRDELDDDGKKMLTDLGYEEVSLAVHGVGKWTPDDGRLNMERISISGENVADLSLSARINGVTRDLVEKLDKAQGNAQEAMGLLQGLSIEHLSIDLQNKSVIERVLDMQAAEAGTDRAAFVGQLTGALPLLLSILNNPQFQDKVATALTTFLNEPNSLRAVAAPANPVPVAQIIGAAMIAPQTLPDILSVDIQANQSQ</sequence>
<organism evidence="2 3">
    <name type="scientific">Stappia sediminis</name>
    <dbReference type="NCBI Taxonomy" id="2692190"/>
    <lineage>
        <taxon>Bacteria</taxon>
        <taxon>Pseudomonadati</taxon>
        <taxon>Pseudomonadota</taxon>
        <taxon>Alphaproteobacteria</taxon>
        <taxon>Hyphomicrobiales</taxon>
        <taxon>Stappiaceae</taxon>
        <taxon>Stappia</taxon>
    </lineage>
</organism>
<feature type="signal peptide" evidence="1">
    <location>
        <begin position="1"/>
        <end position="26"/>
    </location>
</feature>
<feature type="chain" id="PRO_5031552113" evidence="1">
    <location>
        <begin position="27"/>
        <end position="393"/>
    </location>
</feature>
<keyword evidence="1" id="KW-0732">Signal</keyword>
<evidence type="ECO:0000313" key="3">
    <source>
        <dbReference type="Proteomes" id="UP000433101"/>
    </source>
</evidence>